<dbReference type="Gene3D" id="1.10.1740.10">
    <property type="match status" value="1"/>
</dbReference>
<evidence type="ECO:0000256" key="2">
    <source>
        <dbReference type="ARBA" id="ARBA00023015"/>
    </source>
</evidence>
<reference evidence="7 8" key="1">
    <citation type="submission" date="2021-12" db="EMBL/GenBank/DDBJ databases">
        <title>Genome seq of p7.</title>
        <authorList>
            <person name="Seo T."/>
        </authorList>
    </citation>
    <scope>NUCLEOTIDE SEQUENCE [LARGE SCALE GENOMIC DNA]</scope>
    <source>
        <strain evidence="7 8">P7</strain>
    </source>
</reference>
<dbReference type="InterPro" id="IPR013249">
    <property type="entry name" value="RNA_pol_sigma70_r4_t2"/>
</dbReference>
<evidence type="ECO:0000259" key="6">
    <source>
        <dbReference type="Pfam" id="PF08281"/>
    </source>
</evidence>
<comment type="similarity">
    <text evidence="1">Belongs to the sigma-70 factor family. ECF subfamily.</text>
</comment>
<keyword evidence="3" id="KW-0731">Sigma factor</keyword>
<dbReference type="InterPro" id="IPR007627">
    <property type="entry name" value="RNA_pol_sigma70_r2"/>
</dbReference>
<gene>
    <name evidence="7" type="ORF">LXT12_13110</name>
</gene>
<accession>A0ABS8XI31</accession>
<feature type="domain" description="RNA polymerase sigma factor 70 region 4 type 2" evidence="6">
    <location>
        <begin position="110"/>
        <end position="152"/>
    </location>
</feature>
<evidence type="ECO:0000313" key="7">
    <source>
        <dbReference type="EMBL" id="MCE4538191.1"/>
    </source>
</evidence>
<dbReference type="InterPro" id="IPR039425">
    <property type="entry name" value="RNA_pol_sigma-70-like"/>
</dbReference>
<protein>
    <submittedName>
        <fullName evidence="7">RNA polymerase sigma factor</fullName>
    </submittedName>
</protein>
<dbReference type="RefSeq" id="WP_233392638.1">
    <property type="nucleotide sequence ID" value="NZ_JAJTWT010000005.1"/>
</dbReference>
<dbReference type="Pfam" id="PF04542">
    <property type="entry name" value="Sigma70_r2"/>
    <property type="match status" value="1"/>
</dbReference>
<dbReference type="InterPro" id="IPR014284">
    <property type="entry name" value="RNA_pol_sigma-70_dom"/>
</dbReference>
<evidence type="ECO:0000256" key="3">
    <source>
        <dbReference type="ARBA" id="ARBA00023082"/>
    </source>
</evidence>
<keyword evidence="4" id="KW-0804">Transcription</keyword>
<dbReference type="NCBIfam" id="TIGR02937">
    <property type="entry name" value="sigma70-ECF"/>
    <property type="match status" value="1"/>
</dbReference>
<evidence type="ECO:0000256" key="4">
    <source>
        <dbReference type="ARBA" id="ARBA00023163"/>
    </source>
</evidence>
<dbReference type="InterPro" id="IPR036388">
    <property type="entry name" value="WH-like_DNA-bd_sf"/>
</dbReference>
<dbReference type="SUPFAM" id="SSF88659">
    <property type="entry name" value="Sigma3 and sigma4 domains of RNA polymerase sigma factors"/>
    <property type="match status" value="1"/>
</dbReference>
<dbReference type="Proteomes" id="UP001201463">
    <property type="component" value="Unassembled WGS sequence"/>
</dbReference>
<evidence type="ECO:0000259" key="5">
    <source>
        <dbReference type="Pfam" id="PF04542"/>
    </source>
</evidence>
<comment type="caution">
    <text evidence="7">The sequence shown here is derived from an EMBL/GenBank/DDBJ whole genome shotgun (WGS) entry which is preliminary data.</text>
</comment>
<organism evidence="7 8">
    <name type="scientific">Pelomonas caseinilytica</name>
    <dbReference type="NCBI Taxonomy" id="2906763"/>
    <lineage>
        <taxon>Bacteria</taxon>
        <taxon>Pseudomonadati</taxon>
        <taxon>Pseudomonadota</taxon>
        <taxon>Betaproteobacteria</taxon>
        <taxon>Burkholderiales</taxon>
        <taxon>Sphaerotilaceae</taxon>
        <taxon>Roseateles</taxon>
    </lineage>
</organism>
<name>A0ABS8XI31_9BURK</name>
<dbReference type="Pfam" id="PF08281">
    <property type="entry name" value="Sigma70_r4_2"/>
    <property type="match status" value="1"/>
</dbReference>
<dbReference type="InterPro" id="IPR013325">
    <property type="entry name" value="RNA_pol_sigma_r2"/>
</dbReference>
<dbReference type="SUPFAM" id="SSF88946">
    <property type="entry name" value="Sigma2 domain of RNA polymerase sigma factors"/>
    <property type="match status" value="1"/>
</dbReference>
<evidence type="ECO:0000256" key="1">
    <source>
        <dbReference type="ARBA" id="ARBA00010641"/>
    </source>
</evidence>
<proteinExistence type="inferred from homology"/>
<feature type="domain" description="RNA polymerase sigma-70 region 2" evidence="5">
    <location>
        <begin position="11"/>
        <end position="72"/>
    </location>
</feature>
<dbReference type="PANTHER" id="PTHR43133:SF63">
    <property type="entry name" value="RNA POLYMERASE SIGMA FACTOR FECI-RELATED"/>
    <property type="match status" value="1"/>
</dbReference>
<keyword evidence="2" id="KW-0805">Transcription regulation</keyword>
<dbReference type="PANTHER" id="PTHR43133">
    <property type="entry name" value="RNA POLYMERASE ECF-TYPE SIGMA FACTO"/>
    <property type="match status" value="1"/>
</dbReference>
<dbReference type="EMBL" id="JAJTWT010000005">
    <property type="protein sequence ID" value="MCE4538191.1"/>
    <property type="molecule type" value="Genomic_DNA"/>
</dbReference>
<dbReference type="Gene3D" id="1.10.10.10">
    <property type="entry name" value="Winged helix-like DNA-binding domain superfamily/Winged helix DNA-binding domain"/>
    <property type="match status" value="1"/>
</dbReference>
<evidence type="ECO:0000313" key="8">
    <source>
        <dbReference type="Proteomes" id="UP001201463"/>
    </source>
</evidence>
<dbReference type="InterPro" id="IPR013324">
    <property type="entry name" value="RNA_pol_sigma_r3/r4-like"/>
</dbReference>
<keyword evidence="8" id="KW-1185">Reference proteome</keyword>
<sequence length="163" mass="18402">MTEHLAKHWREILARVRGALMRRGRSEQDADDLVQEAWVRLAGYEQEQAVERPEAFLMRTALNLSIDAHRAQVTRGDEVLAEEIVLIDLAPTAEAIVLAKERLARLSVGLSRLSETTRSVFLSHRVDGLPYSEIARAHGISVSAVHKRIAKATLELTAWMEEW</sequence>